<evidence type="ECO:0000256" key="1">
    <source>
        <dbReference type="ARBA" id="ARBA00004173"/>
    </source>
</evidence>
<feature type="region of interest" description="Disordered" evidence="2">
    <location>
        <begin position="401"/>
        <end position="431"/>
    </location>
</feature>
<evidence type="ECO:0000256" key="2">
    <source>
        <dbReference type="SAM" id="MobiDB-lite"/>
    </source>
</evidence>
<evidence type="ECO:0000313" key="4">
    <source>
        <dbReference type="RefSeq" id="XP_030763769.1"/>
    </source>
</evidence>
<dbReference type="KEGG" id="soy:115888246"/>
<dbReference type="InParanoid" id="A0A6J2YKV3"/>
<dbReference type="InterPro" id="IPR034913">
    <property type="entry name" value="mS27/PTCD2"/>
</dbReference>
<keyword evidence="3" id="KW-1185">Reference proteome</keyword>
<dbReference type="RefSeq" id="XP_030763769.1">
    <property type="nucleotide sequence ID" value="XM_030907909.1"/>
</dbReference>
<dbReference type="GO" id="GO:0005739">
    <property type="term" value="C:mitochondrion"/>
    <property type="evidence" value="ECO:0007669"/>
    <property type="project" value="UniProtKB-SubCell"/>
</dbReference>
<protein>
    <submittedName>
        <fullName evidence="4">Uncharacterized protein LOC115888246</fullName>
    </submittedName>
</protein>
<accession>A0A6J2YKV3</accession>
<dbReference type="OrthoDB" id="19830at2759"/>
<proteinExistence type="predicted"/>
<dbReference type="GeneID" id="115888246"/>
<dbReference type="FunCoup" id="A0A6J2YKV3">
    <property type="interactions" value="514"/>
</dbReference>
<gene>
    <name evidence="4" type="primary">LOC115888246</name>
</gene>
<sequence>MFKIVRIFPKRQILNPFGYSKHHSLRTFLSPAYYCNEVWEHRLQNPILQKVVAEDLYHDLDHRYQRTKQISAIDVDIFVNSIPSDVYVDEMLDLVHKLRLTADSSNTLDSTSHAIVRNLLKFDRVQDLIIALDDRLNYGLFIDNYTGNLLMDTFWKSKQYANGALIASLFMLQEEFEHPLVCAFSLLHCYNYLLNPEGWIEPTVPEEPEEEVKVRVKYLRNPYDDEHFDLKDPQKIVGKTLAMISKKENDPLHQSFYILGMALFGKKDLVNSKCSDVKTPLYKEILDLVPNDNELKSTVNELQTESVNVPKLLIENVNKAYQQTSESDISEQCKVFKAWEEERAKAIEEQTVRLTTAKRLKNIQDLKKAMERKEEKLWFFDNEEKIDLAIDKKTIFYPKRYFGPKKKPKKIDESYVPPDVHTKPTGGSQLS</sequence>
<dbReference type="PANTHER" id="PTHR21393">
    <property type="entry name" value="MITOCHONDRIAL 28S RIBOSOMAL PROTEIN S27"/>
    <property type="match status" value="1"/>
</dbReference>
<dbReference type="AlphaFoldDB" id="A0A6J2YKV3"/>
<evidence type="ECO:0000313" key="3">
    <source>
        <dbReference type="Proteomes" id="UP000504635"/>
    </source>
</evidence>
<dbReference type="InterPro" id="IPR019266">
    <property type="entry name" value="Ribosomal_mS27"/>
</dbReference>
<name>A0A6J2YKV3_SITOR</name>
<comment type="subcellular location">
    <subcellularLocation>
        <location evidence="1">Mitochondrion</location>
    </subcellularLocation>
</comment>
<dbReference type="Pfam" id="PF10037">
    <property type="entry name" value="MRP-S27"/>
    <property type="match status" value="1"/>
</dbReference>
<organism evidence="3 4">
    <name type="scientific">Sitophilus oryzae</name>
    <name type="common">Rice weevil</name>
    <name type="synonym">Curculio oryzae</name>
    <dbReference type="NCBI Taxonomy" id="7048"/>
    <lineage>
        <taxon>Eukaryota</taxon>
        <taxon>Metazoa</taxon>
        <taxon>Ecdysozoa</taxon>
        <taxon>Arthropoda</taxon>
        <taxon>Hexapoda</taxon>
        <taxon>Insecta</taxon>
        <taxon>Pterygota</taxon>
        <taxon>Neoptera</taxon>
        <taxon>Endopterygota</taxon>
        <taxon>Coleoptera</taxon>
        <taxon>Polyphaga</taxon>
        <taxon>Cucujiformia</taxon>
        <taxon>Curculionidae</taxon>
        <taxon>Dryophthorinae</taxon>
        <taxon>Sitophilus</taxon>
    </lineage>
</organism>
<dbReference type="PANTHER" id="PTHR21393:SF0">
    <property type="entry name" value="SMALL RIBOSOMAL SUBUNIT PROTEIN MS27"/>
    <property type="match status" value="1"/>
</dbReference>
<reference evidence="4" key="1">
    <citation type="submission" date="2025-08" db="UniProtKB">
        <authorList>
            <consortium name="RefSeq"/>
        </authorList>
    </citation>
    <scope>IDENTIFICATION</scope>
    <source>
        <tissue evidence="4">Gonads</tissue>
    </source>
</reference>
<dbReference type="Proteomes" id="UP000504635">
    <property type="component" value="Unplaced"/>
</dbReference>